<evidence type="ECO:0000256" key="3">
    <source>
        <dbReference type="ARBA" id="ARBA00012054"/>
    </source>
</evidence>
<dbReference type="PANTHER" id="PTHR43442">
    <property type="entry name" value="GLUCONOKINASE-RELATED"/>
    <property type="match status" value="1"/>
</dbReference>
<comment type="pathway">
    <text evidence="1">Carbohydrate acid metabolism.</text>
</comment>
<evidence type="ECO:0000256" key="8">
    <source>
        <dbReference type="ARBA" id="ARBA00023064"/>
    </source>
</evidence>
<evidence type="ECO:0000256" key="9">
    <source>
        <dbReference type="ARBA" id="ARBA00048090"/>
    </source>
</evidence>
<comment type="catalytic activity">
    <reaction evidence="9 10">
        <text>D-gluconate + ATP = 6-phospho-D-gluconate + ADP + H(+)</text>
        <dbReference type="Rhea" id="RHEA:19433"/>
        <dbReference type="ChEBI" id="CHEBI:15378"/>
        <dbReference type="ChEBI" id="CHEBI:18391"/>
        <dbReference type="ChEBI" id="CHEBI:30616"/>
        <dbReference type="ChEBI" id="CHEBI:58759"/>
        <dbReference type="ChEBI" id="CHEBI:456216"/>
        <dbReference type="EC" id="2.7.1.12"/>
    </reaction>
</comment>
<dbReference type="GO" id="GO:0005737">
    <property type="term" value="C:cytoplasm"/>
    <property type="evidence" value="ECO:0007669"/>
    <property type="project" value="TreeGrafter"/>
</dbReference>
<dbReference type="RefSeq" id="WP_079172539.1">
    <property type="nucleotide sequence ID" value="NZ_FNTD01000004.1"/>
</dbReference>
<evidence type="ECO:0000256" key="2">
    <source>
        <dbReference type="ARBA" id="ARBA00008420"/>
    </source>
</evidence>
<dbReference type="GO" id="GO:0046316">
    <property type="term" value="F:gluconokinase activity"/>
    <property type="evidence" value="ECO:0007669"/>
    <property type="project" value="UniProtKB-EC"/>
</dbReference>
<dbReference type="NCBIfam" id="TIGR01313">
    <property type="entry name" value="therm_gnt_kin"/>
    <property type="match status" value="1"/>
</dbReference>
<dbReference type="Gene3D" id="3.40.50.300">
    <property type="entry name" value="P-loop containing nucleotide triphosphate hydrolases"/>
    <property type="match status" value="1"/>
</dbReference>
<evidence type="ECO:0000256" key="1">
    <source>
        <dbReference type="ARBA" id="ARBA00004761"/>
    </source>
</evidence>
<evidence type="ECO:0000313" key="12">
    <source>
        <dbReference type="Proteomes" id="UP000182375"/>
    </source>
</evidence>
<dbReference type="GO" id="GO:0005524">
    <property type="term" value="F:ATP binding"/>
    <property type="evidence" value="ECO:0007669"/>
    <property type="project" value="UniProtKB-KW"/>
</dbReference>
<proteinExistence type="inferred from homology"/>
<gene>
    <name evidence="11" type="ORF">SAMN04490357_7268</name>
</gene>
<name>A0A1H5GX93_9ACTN</name>
<dbReference type="AlphaFoldDB" id="A0A1H5GX93"/>
<organism evidence="11 12">
    <name type="scientific">Streptomyces misionensis</name>
    <dbReference type="NCBI Taxonomy" id="67331"/>
    <lineage>
        <taxon>Bacteria</taxon>
        <taxon>Bacillati</taxon>
        <taxon>Actinomycetota</taxon>
        <taxon>Actinomycetes</taxon>
        <taxon>Kitasatosporales</taxon>
        <taxon>Streptomycetaceae</taxon>
        <taxon>Streptomyces</taxon>
    </lineage>
</organism>
<dbReference type="FunFam" id="3.40.50.300:FF:000522">
    <property type="entry name" value="Gluconokinase"/>
    <property type="match status" value="1"/>
</dbReference>
<evidence type="ECO:0000256" key="5">
    <source>
        <dbReference type="ARBA" id="ARBA00022741"/>
    </source>
</evidence>
<dbReference type="PANTHER" id="PTHR43442:SF3">
    <property type="entry name" value="GLUCONOKINASE-RELATED"/>
    <property type="match status" value="1"/>
</dbReference>
<dbReference type="CDD" id="cd02021">
    <property type="entry name" value="GntK"/>
    <property type="match status" value="1"/>
</dbReference>
<dbReference type="Pfam" id="PF01202">
    <property type="entry name" value="SKI"/>
    <property type="match status" value="1"/>
</dbReference>
<dbReference type="SUPFAM" id="SSF52540">
    <property type="entry name" value="P-loop containing nucleoside triphosphate hydrolases"/>
    <property type="match status" value="1"/>
</dbReference>
<dbReference type="GeneID" id="95516259"/>
<reference evidence="11 12" key="1">
    <citation type="submission" date="2016-10" db="EMBL/GenBank/DDBJ databases">
        <authorList>
            <person name="de Groot N.N."/>
        </authorList>
    </citation>
    <scope>NUCLEOTIDE SEQUENCE [LARGE SCALE GENOMIC DNA]</scope>
    <source>
        <strain evidence="11 12">DSM 40306</strain>
    </source>
</reference>
<dbReference type="EMBL" id="FNTD01000004">
    <property type="protein sequence ID" value="SEE20353.1"/>
    <property type="molecule type" value="Genomic_DNA"/>
</dbReference>
<keyword evidence="4 10" id="KW-0808">Transferase</keyword>
<keyword evidence="8" id="KW-0311">Gluconate utilization</keyword>
<dbReference type="InterPro" id="IPR031322">
    <property type="entry name" value="Shikimate/glucono_kinase"/>
</dbReference>
<evidence type="ECO:0000256" key="4">
    <source>
        <dbReference type="ARBA" id="ARBA00022679"/>
    </source>
</evidence>
<evidence type="ECO:0000256" key="10">
    <source>
        <dbReference type="RuleBase" id="RU363066"/>
    </source>
</evidence>
<sequence length="176" mass="19037">MRREPGRRPPCVVVIGVAGVGKTTVARLLSGRLEVPFAEADDFHSPRSIAKMSAGVPLTDADRQSWLESIGDWLRERDEAATGGVVPCSALRRRYRDTLRSACPDAFFVHLTADHEVVGRRLGGRAGHFMPRTLLESQEETLEPLEPDERGITVDAGPAPEAVVEAVLARMAGADG</sequence>
<protein>
    <recommendedName>
        <fullName evidence="3 10">Gluconokinase</fullName>
        <ecNumber evidence="3 10">2.7.1.12</ecNumber>
    </recommendedName>
</protein>
<dbReference type="GO" id="GO:0019521">
    <property type="term" value="P:D-gluconate metabolic process"/>
    <property type="evidence" value="ECO:0007669"/>
    <property type="project" value="UniProtKB-KW"/>
</dbReference>
<dbReference type="InterPro" id="IPR006001">
    <property type="entry name" value="Therm_gnt_kin"/>
</dbReference>
<dbReference type="Proteomes" id="UP000182375">
    <property type="component" value="Unassembled WGS sequence"/>
</dbReference>
<keyword evidence="5 10" id="KW-0547">Nucleotide-binding</keyword>
<comment type="similarity">
    <text evidence="2 10">Belongs to the gluconokinase GntK/GntV family.</text>
</comment>
<dbReference type="STRING" id="67331.SAMN04490357_7268"/>
<evidence type="ECO:0000256" key="6">
    <source>
        <dbReference type="ARBA" id="ARBA00022777"/>
    </source>
</evidence>
<accession>A0A1H5GX93</accession>
<evidence type="ECO:0000313" key="11">
    <source>
        <dbReference type="EMBL" id="SEE20353.1"/>
    </source>
</evidence>
<keyword evidence="7 10" id="KW-0067">ATP-binding</keyword>
<evidence type="ECO:0000256" key="7">
    <source>
        <dbReference type="ARBA" id="ARBA00022840"/>
    </source>
</evidence>
<dbReference type="EC" id="2.7.1.12" evidence="3 10"/>
<dbReference type="InterPro" id="IPR027417">
    <property type="entry name" value="P-loop_NTPase"/>
</dbReference>
<keyword evidence="6 10" id="KW-0418">Kinase</keyword>